<protein>
    <recommendedName>
        <fullName evidence="5">Lipoprotein</fullName>
    </recommendedName>
</protein>
<keyword evidence="4" id="KW-1185">Reference proteome</keyword>
<evidence type="ECO:0008006" key="5">
    <source>
        <dbReference type="Google" id="ProtNLM"/>
    </source>
</evidence>
<evidence type="ECO:0000256" key="2">
    <source>
        <dbReference type="SAM" id="SignalP"/>
    </source>
</evidence>
<feature type="signal peptide" evidence="2">
    <location>
        <begin position="1"/>
        <end position="21"/>
    </location>
</feature>
<dbReference type="EMBL" id="FRAW01000010">
    <property type="protein sequence ID" value="SHK57854.1"/>
    <property type="molecule type" value="Genomic_DNA"/>
</dbReference>
<sequence>MNKRFLLIAVLAIAAAFPVTACSGENKYGCKKEGLSLHDGYNRRTSCRDNLTIYEYFCEYGGKSEKCKEVIYAHDLTKPQYGNPYGTFLKTVKKFGKTDSDKSLYDTDWMIEINYALSDTPDDAGFFTSKRDGVTRVWRDKGGKWDSKGSLYLEAIYTKKSGLPLSEKKFARDGKVILEAYREDNGDPTGEWFEYSESRGKLLKKGRWGKFTYRGVGVWTFWDGRSRCYKEVDCSKDKDKCYWGLWATYHQYDYSSLGRYKCKTEDDDIEQNEDSVDVEDSQEDE</sequence>
<reference evidence="4" key="1">
    <citation type="submission" date="2016-11" db="EMBL/GenBank/DDBJ databases">
        <authorList>
            <person name="Varghese N."/>
            <person name="Submissions S."/>
        </authorList>
    </citation>
    <scope>NUCLEOTIDE SEQUENCE [LARGE SCALE GENOMIC DNA]</scope>
    <source>
        <strain evidence="4">UWOS</strain>
    </source>
</reference>
<evidence type="ECO:0000256" key="1">
    <source>
        <dbReference type="SAM" id="MobiDB-lite"/>
    </source>
</evidence>
<evidence type="ECO:0000313" key="4">
    <source>
        <dbReference type="Proteomes" id="UP000184275"/>
    </source>
</evidence>
<proteinExistence type="predicted"/>
<evidence type="ECO:0000313" key="3">
    <source>
        <dbReference type="EMBL" id="SHK57854.1"/>
    </source>
</evidence>
<accession>A0A1M6TLP0</accession>
<keyword evidence="2" id="KW-0732">Signal</keyword>
<dbReference type="AlphaFoldDB" id="A0A1M6TLP0"/>
<dbReference type="Proteomes" id="UP000184275">
    <property type="component" value="Unassembled WGS sequence"/>
</dbReference>
<feature type="region of interest" description="Disordered" evidence="1">
    <location>
        <begin position="266"/>
        <end position="285"/>
    </location>
</feature>
<organism evidence="3 4">
    <name type="scientific">Fibrobacter intestinalis</name>
    <dbReference type="NCBI Taxonomy" id="28122"/>
    <lineage>
        <taxon>Bacteria</taxon>
        <taxon>Pseudomonadati</taxon>
        <taxon>Fibrobacterota</taxon>
        <taxon>Fibrobacteria</taxon>
        <taxon>Fibrobacterales</taxon>
        <taxon>Fibrobacteraceae</taxon>
        <taxon>Fibrobacter</taxon>
    </lineage>
</organism>
<dbReference type="RefSeq" id="WP_073303671.1">
    <property type="nucleotide sequence ID" value="NZ_FRAW01000010.1"/>
</dbReference>
<name>A0A1M6TLP0_9BACT</name>
<feature type="chain" id="PRO_5013110661" description="Lipoprotein" evidence="2">
    <location>
        <begin position="22"/>
        <end position="285"/>
    </location>
</feature>
<gene>
    <name evidence="3" type="ORF">SAMN05720469_11053</name>
</gene>